<dbReference type="OrthoDB" id="5799925at2759"/>
<dbReference type="Pfam" id="PF10326">
    <property type="entry name" value="7TM_GPCR_Str"/>
    <property type="match status" value="1"/>
</dbReference>
<dbReference type="Proteomes" id="UP000659654">
    <property type="component" value="Unassembled WGS sequence"/>
</dbReference>
<evidence type="ECO:0000313" key="3">
    <source>
        <dbReference type="EMBL" id="CAD5213247.1"/>
    </source>
</evidence>
<proteinExistence type="predicted"/>
<dbReference type="SMR" id="A0A1I7RYW4"/>
<accession>A0A1I7RYW4</accession>
<dbReference type="AlphaFoldDB" id="A0A1I7RYW4"/>
<evidence type="ECO:0000256" key="1">
    <source>
        <dbReference type="SAM" id="MobiDB-lite"/>
    </source>
</evidence>
<keyword evidence="2" id="KW-1133">Transmembrane helix</keyword>
<dbReference type="WBParaSite" id="BXY_0593200.1">
    <property type="protein sequence ID" value="BXY_0593200.1"/>
    <property type="gene ID" value="BXY_0593200"/>
</dbReference>
<reference evidence="3" key="2">
    <citation type="submission" date="2020-09" db="EMBL/GenBank/DDBJ databases">
        <authorList>
            <person name="Kikuchi T."/>
        </authorList>
    </citation>
    <scope>NUCLEOTIDE SEQUENCE</scope>
    <source>
        <strain evidence="3">Ka4C1</strain>
    </source>
</reference>
<feature type="transmembrane region" description="Helical" evidence="2">
    <location>
        <begin position="168"/>
        <end position="192"/>
    </location>
</feature>
<dbReference type="EMBL" id="CAJFCV020000002">
    <property type="protein sequence ID" value="CAG9092136.1"/>
    <property type="molecule type" value="Genomic_DNA"/>
</dbReference>
<dbReference type="PANTHER" id="PTHR22943">
    <property type="entry name" value="7-TRANSMEMBRANE DOMAIN RECEPTOR C.ELEGANS"/>
    <property type="match status" value="1"/>
</dbReference>
<dbReference type="EMBL" id="CAJFDI010000002">
    <property type="protein sequence ID" value="CAD5213247.1"/>
    <property type="molecule type" value="Genomic_DNA"/>
</dbReference>
<evidence type="ECO:0000313" key="5">
    <source>
        <dbReference type="Proteomes" id="UP000659654"/>
    </source>
</evidence>
<dbReference type="Proteomes" id="UP000095284">
    <property type="component" value="Unplaced"/>
</dbReference>
<organism evidence="4 6">
    <name type="scientific">Bursaphelenchus xylophilus</name>
    <name type="common">Pinewood nematode worm</name>
    <name type="synonym">Aphelenchoides xylophilus</name>
    <dbReference type="NCBI Taxonomy" id="6326"/>
    <lineage>
        <taxon>Eukaryota</taxon>
        <taxon>Metazoa</taxon>
        <taxon>Ecdysozoa</taxon>
        <taxon>Nematoda</taxon>
        <taxon>Chromadorea</taxon>
        <taxon>Rhabditida</taxon>
        <taxon>Tylenchina</taxon>
        <taxon>Tylenchomorpha</taxon>
        <taxon>Aphelenchoidea</taxon>
        <taxon>Aphelenchoididae</taxon>
        <taxon>Bursaphelenchus</taxon>
    </lineage>
</organism>
<feature type="transmembrane region" description="Helical" evidence="2">
    <location>
        <begin position="82"/>
        <end position="104"/>
    </location>
</feature>
<dbReference type="PANTHER" id="PTHR22943:SF248">
    <property type="entry name" value="SEVEN TM RECEPTOR"/>
    <property type="match status" value="1"/>
</dbReference>
<feature type="transmembrane region" description="Helical" evidence="2">
    <location>
        <begin position="124"/>
        <end position="147"/>
    </location>
</feature>
<dbReference type="SUPFAM" id="SSF81321">
    <property type="entry name" value="Family A G protein-coupled receptor-like"/>
    <property type="match status" value="1"/>
</dbReference>
<sequence>MLISGTKMQLYFQPTPENPYAWDYSDNETGIPTEPYDELGAISLYLRFSYHLACLMGGLLSFSMLYLVLFKTTGHLKSYSRMLLLCSATDIMYWFMDNMIQMKAKLEDGVFMVKLEGPASRLPYAYHSVTMALYVVTLAWIHSILPAQYFFRYYAVTRSRPMTGFQTAALYMVSLAFAIPMGSIAYPCYAYSPTIRPHFNYGTLWYREVPLPKVLYADIRYIYQKLYFLYSNVFVTSTYVLSLYYAYGTIQFLKHNSDMYSERTKAMQKQLSRALFFQSCLPVILSIGPILLICVPSFFYLNTGRSALVLMNITSWVPVFNPLLTISVIVPYRRAVVACFAEHKVHTSSAKDTKDSSAKQTTHDNGMDMMM</sequence>
<feature type="transmembrane region" description="Helical" evidence="2">
    <location>
        <begin position="274"/>
        <end position="301"/>
    </location>
</feature>
<dbReference type="eggNOG" id="ENOG502SX90">
    <property type="taxonomic scope" value="Eukaryota"/>
</dbReference>
<keyword evidence="5" id="KW-1185">Reference proteome</keyword>
<evidence type="ECO:0000313" key="6">
    <source>
        <dbReference type="WBParaSite" id="BXY_0593200.1"/>
    </source>
</evidence>
<reference evidence="6" key="1">
    <citation type="submission" date="2016-11" db="UniProtKB">
        <authorList>
            <consortium name="WormBaseParasite"/>
        </authorList>
    </citation>
    <scope>IDENTIFICATION</scope>
</reference>
<dbReference type="InterPro" id="IPR019428">
    <property type="entry name" value="7TM_GPCR_serpentine_rcpt_Str"/>
</dbReference>
<protein>
    <submittedName>
        <fullName evidence="3">(pine wood nematode) hypothetical protein</fullName>
    </submittedName>
</protein>
<feature type="transmembrane region" description="Helical" evidence="2">
    <location>
        <begin position="307"/>
        <end position="330"/>
    </location>
</feature>
<feature type="transmembrane region" description="Helical" evidence="2">
    <location>
        <begin position="48"/>
        <end position="70"/>
    </location>
</feature>
<feature type="transmembrane region" description="Helical" evidence="2">
    <location>
        <begin position="227"/>
        <end position="253"/>
    </location>
</feature>
<evidence type="ECO:0000313" key="4">
    <source>
        <dbReference type="Proteomes" id="UP000095284"/>
    </source>
</evidence>
<dbReference type="Proteomes" id="UP000582659">
    <property type="component" value="Unassembled WGS sequence"/>
</dbReference>
<feature type="region of interest" description="Disordered" evidence="1">
    <location>
        <begin position="351"/>
        <end position="371"/>
    </location>
</feature>
<name>A0A1I7RYW4_BURXY</name>
<keyword evidence="2" id="KW-0812">Transmembrane</keyword>
<keyword evidence="2" id="KW-0472">Membrane</keyword>
<gene>
    <name evidence="3" type="ORF">BXYJ_LOCUS2918</name>
</gene>
<evidence type="ECO:0000256" key="2">
    <source>
        <dbReference type="SAM" id="Phobius"/>
    </source>
</evidence>